<evidence type="ECO:0000313" key="3">
    <source>
        <dbReference type="Proteomes" id="UP000053611"/>
    </source>
</evidence>
<proteinExistence type="predicted"/>
<organism evidence="2 3">
    <name type="scientific">Cutaneotrichosporon oleaginosum</name>
    <dbReference type="NCBI Taxonomy" id="879819"/>
    <lineage>
        <taxon>Eukaryota</taxon>
        <taxon>Fungi</taxon>
        <taxon>Dikarya</taxon>
        <taxon>Basidiomycota</taxon>
        <taxon>Agaricomycotina</taxon>
        <taxon>Tremellomycetes</taxon>
        <taxon>Trichosporonales</taxon>
        <taxon>Trichosporonaceae</taxon>
        <taxon>Cutaneotrichosporon</taxon>
    </lineage>
</organism>
<name>A0A0J1ATG9_9TREE</name>
<reference evidence="2 3" key="1">
    <citation type="submission" date="2015-03" db="EMBL/GenBank/DDBJ databases">
        <title>Genomics and transcriptomics of the oil-accumulating basidiomycete yeast T. oleaginosus allow insights into substrate utilization and the diverse evolutionary trajectories of mating systems in fungi.</title>
        <authorList>
            <consortium name="DOE Joint Genome Institute"/>
            <person name="Kourist R."/>
            <person name="Kracht O."/>
            <person name="Bracharz F."/>
            <person name="Lipzen A."/>
            <person name="Nolan M."/>
            <person name="Ohm R."/>
            <person name="Grigoriev I."/>
            <person name="Sun S."/>
            <person name="Heitman J."/>
            <person name="Bruck T."/>
            <person name="Nowrousian M."/>
        </authorList>
    </citation>
    <scope>NUCLEOTIDE SEQUENCE [LARGE SCALE GENOMIC DNA]</scope>
    <source>
        <strain evidence="2 3">IBC0246</strain>
    </source>
</reference>
<dbReference type="OrthoDB" id="61113at2759"/>
<dbReference type="EMBL" id="KQ087294">
    <property type="protein sequence ID" value="KLT38609.1"/>
    <property type="molecule type" value="Genomic_DNA"/>
</dbReference>
<dbReference type="CDD" id="cd04301">
    <property type="entry name" value="NAT_SF"/>
    <property type="match status" value="1"/>
</dbReference>
<feature type="domain" description="N-acetyltransferase" evidence="1">
    <location>
        <begin position="1"/>
        <end position="203"/>
    </location>
</feature>
<dbReference type="PROSITE" id="PS51186">
    <property type="entry name" value="GNAT"/>
    <property type="match status" value="1"/>
</dbReference>
<dbReference type="InterPro" id="IPR016181">
    <property type="entry name" value="Acyl_CoA_acyltransferase"/>
</dbReference>
<dbReference type="InterPro" id="IPR052523">
    <property type="entry name" value="Trichothecene_AcTrans"/>
</dbReference>
<dbReference type="GO" id="GO:0016747">
    <property type="term" value="F:acyltransferase activity, transferring groups other than amino-acyl groups"/>
    <property type="evidence" value="ECO:0007669"/>
    <property type="project" value="InterPro"/>
</dbReference>
<keyword evidence="2" id="KW-0012">Acyltransferase</keyword>
<dbReference type="STRING" id="879819.A0A0J1ATG9"/>
<dbReference type="PANTHER" id="PTHR42791">
    <property type="entry name" value="GNAT FAMILY ACETYLTRANSFERASE"/>
    <property type="match status" value="1"/>
</dbReference>
<accession>A0A0J1ATG9</accession>
<gene>
    <name evidence="2" type="ORF">CC85DRAFT_305808</name>
</gene>
<dbReference type="RefSeq" id="XP_018275100.1">
    <property type="nucleotide sequence ID" value="XM_018425643.1"/>
</dbReference>
<dbReference type="Proteomes" id="UP000053611">
    <property type="component" value="Unassembled WGS sequence"/>
</dbReference>
<dbReference type="InterPro" id="IPR000182">
    <property type="entry name" value="GNAT_dom"/>
</dbReference>
<dbReference type="AlphaFoldDB" id="A0A0J1ATG9"/>
<dbReference type="PANTHER" id="PTHR42791:SF1">
    <property type="entry name" value="N-ACETYLTRANSFERASE DOMAIN-CONTAINING PROTEIN"/>
    <property type="match status" value="1"/>
</dbReference>
<evidence type="ECO:0000313" key="2">
    <source>
        <dbReference type="EMBL" id="KLT38609.1"/>
    </source>
</evidence>
<keyword evidence="2" id="KW-0808">Transferase</keyword>
<keyword evidence="3" id="KW-1185">Reference proteome</keyword>
<dbReference type="Pfam" id="PF00583">
    <property type="entry name" value="Acetyltransf_1"/>
    <property type="match status" value="1"/>
</dbReference>
<dbReference type="SUPFAM" id="SSF55729">
    <property type="entry name" value="Acyl-CoA N-acyltransferases (Nat)"/>
    <property type="match status" value="1"/>
</dbReference>
<evidence type="ECO:0000259" key="1">
    <source>
        <dbReference type="PROSITE" id="PS51186"/>
    </source>
</evidence>
<dbReference type="Gene3D" id="3.40.630.30">
    <property type="match status" value="1"/>
</dbReference>
<protein>
    <submittedName>
        <fullName evidence="2">Acyl-CoA N-acyltransferase</fullName>
    </submittedName>
</protein>
<sequence>MRVRQITAADATGALRAELAQCMTASFLTYDTWVSMWGSDPAFTESLFSDAITNALQKWEVWVTEEEEKILGVALWCPPGVGFDTTFLRRSIVALPPAHRDHFVSHISPQFRIMETILPGHDVKWWYLAFLATHPDAKGKGVGTALLKAGAERAGTTPLALSTGNDANQAFYEGRGYVKRGEVGATLVDGYVWTERLMVCPGDAEIA</sequence>
<dbReference type="GeneID" id="28986246"/>